<evidence type="ECO:0000313" key="2">
    <source>
        <dbReference type="Proteomes" id="UP000299102"/>
    </source>
</evidence>
<name>A0A4C1ZAW5_EUMVA</name>
<evidence type="ECO:0000313" key="1">
    <source>
        <dbReference type="EMBL" id="GBP84069.1"/>
    </source>
</evidence>
<organism evidence="1 2">
    <name type="scientific">Eumeta variegata</name>
    <name type="common">Bagworm moth</name>
    <name type="synonym">Eumeta japonica</name>
    <dbReference type="NCBI Taxonomy" id="151549"/>
    <lineage>
        <taxon>Eukaryota</taxon>
        <taxon>Metazoa</taxon>
        <taxon>Ecdysozoa</taxon>
        <taxon>Arthropoda</taxon>
        <taxon>Hexapoda</taxon>
        <taxon>Insecta</taxon>
        <taxon>Pterygota</taxon>
        <taxon>Neoptera</taxon>
        <taxon>Endopterygota</taxon>
        <taxon>Lepidoptera</taxon>
        <taxon>Glossata</taxon>
        <taxon>Ditrysia</taxon>
        <taxon>Tineoidea</taxon>
        <taxon>Psychidae</taxon>
        <taxon>Oiketicinae</taxon>
        <taxon>Eumeta</taxon>
    </lineage>
</organism>
<sequence length="75" mass="8459">MDEEDQSCCRIRSGRLLYPSPAADARPFISAQTALIRSACVRASVRFFTTRRVTGLRSGQARRVKGWLRAYLVDP</sequence>
<proteinExistence type="predicted"/>
<gene>
    <name evidence="1" type="ORF">EVAR_67668_1</name>
</gene>
<comment type="caution">
    <text evidence="1">The sequence shown here is derived from an EMBL/GenBank/DDBJ whole genome shotgun (WGS) entry which is preliminary data.</text>
</comment>
<accession>A0A4C1ZAW5</accession>
<keyword evidence="2" id="KW-1185">Reference proteome</keyword>
<protein>
    <submittedName>
        <fullName evidence="1">Uncharacterized protein</fullName>
    </submittedName>
</protein>
<dbReference type="EMBL" id="BGZK01001656">
    <property type="protein sequence ID" value="GBP84069.1"/>
    <property type="molecule type" value="Genomic_DNA"/>
</dbReference>
<dbReference type="AlphaFoldDB" id="A0A4C1ZAW5"/>
<reference evidence="1 2" key="1">
    <citation type="journal article" date="2019" name="Commun. Biol.">
        <title>The bagworm genome reveals a unique fibroin gene that provides high tensile strength.</title>
        <authorList>
            <person name="Kono N."/>
            <person name="Nakamura H."/>
            <person name="Ohtoshi R."/>
            <person name="Tomita M."/>
            <person name="Numata K."/>
            <person name="Arakawa K."/>
        </authorList>
    </citation>
    <scope>NUCLEOTIDE SEQUENCE [LARGE SCALE GENOMIC DNA]</scope>
</reference>
<dbReference type="Proteomes" id="UP000299102">
    <property type="component" value="Unassembled WGS sequence"/>
</dbReference>